<dbReference type="Pfam" id="PF16477">
    <property type="entry name" value="DUF5054"/>
    <property type="match status" value="1"/>
</dbReference>
<accession>A0A1N6PXU2</accession>
<evidence type="ECO:0000313" key="2">
    <source>
        <dbReference type="Proteomes" id="UP000186400"/>
    </source>
</evidence>
<dbReference type="InterPro" id="IPR011330">
    <property type="entry name" value="Glyco_hydro/deAcase_b/a-brl"/>
</dbReference>
<dbReference type="AlphaFoldDB" id="A0A1N6PXU2"/>
<dbReference type="Proteomes" id="UP000186400">
    <property type="component" value="Unassembled WGS sequence"/>
</dbReference>
<keyword evidence="2" id="KW-1185">Reference proteome</keyword>
<dbReference type="RefSeq" id="WP_076487949.1">
    <property type="nucleotide sequence ID" value="NZ_FTMS01000003.1"/>
</dbReference>
<organism evidence="1 2">
    <name type="scientific">Alkalispirochaeta americana</name>
    <dbReference type="NCBI Taxonomy" id="159291"/>
    <lineage>
        <taxon>Bacteria</taxon>
        <taxon>Pseudomonadati</taxon>
        <taxon>Spirochaetota</taxon>
        <taxon>Spirochaetia</taxon>
        <taxon>Spirochaetales</taxon>
        <taxon>Spirochaetaceae</taxon>
        <taxon>Alkalispirochaeta</taxon>
    </lineage>
</organism>
<proteinExistence type="predicted"/>
<evidence type="ECO:0000313" key="1">
    <source>
        <dbReference type="EMBL" id="SIQ09107.1"/>
    </source>
</evidence>
<dbReference type="EMBL" id="FTMS01000003">
    <property type="protein sequence ID" value="SIQ09107.1"/>
    <property type="molecule type" value="Genomic_DNA"/>
</dbReference>
<dbReference type="CDD" id="cd10791">
    <property type="entry name" value="GH38N_AMII_like_1"/>
    <property type="match status" value="1"/>
</dbReference>
<name>A0A1N6PXU2_9SPIO</name>
<dbReference type="OrthoDB" id="237949at2"/>
<gene>
    <name evidence="1" type="ORF">SAMN05920897_103182</name>
</gene>
<dbReference type="GO" id="GO:0005975">
    <property type="term" value="P:carbohydrate metabolic process"/>
    <property type="evidence" value="ECO:0007669"/>
    <property type="project" value="InterPro"/>
</dbReference>
<reference evidence="2" key="1">
    <citation type="submission" date="2017-01" db="EMBL/GenBank/DDBJ databases">
        <authorList>
            <person name="Varghese N."/>
            <person name="Submissions S."/>
        </authorList>
    </citation>
    <scope>NUCLEOTIDE SEQUENCE [LARGE SCALE GENOMIC DNA]</scope>
    <source>
        <strain evidence="2">ASpG1</strain>
    </source>
</reference>
<evidence type="ECO:0008006" key="3">
    <source>
        <dbReference type="Google" id="ProtNLM"/>
    </source>
</evidence>
<sequence>MTPEVGKVVVVFKTHLDVGFTDYAWRVQERYHEVFIPRAINLAKQIREEGSDISFVWTTGSWLIHEALECCRGRRLKMLERAIEEGDIAWHGLPFTTHCELMEASLFRFGLSLSEKLDRRFGKTTVSAKMTDVPGHTRSIVPQLADAGIRFLHIGVNPASTRPRIPDGYVWRHSDDSEVLVVYGGNSYGGTTVLPGVSTGLAVVHSNDNHGPPGAAEVEESFRGLRQAFPRAEVVSGRLDDFAVDLDAVRNNLPVVTDEIGDTWIHGVGTDPAKVSGFLELQRLGTLWENAPEGGPDPESFDAFRRVLLLIPEHTWGMDEKTFLDDYRHYTAADLEKLRRTEVCIRFERSWQEQRRYLDQALGLLKDPQRRQAREALDSLVPQYPDRRGYERIGHPGMIFSTPLMTIGFDEETGAICHMRERTSRRLWATRPHPLASYLYETFSAEDYNRFGRQYVRAWPGAEAWARKDFTKPGLEALDIPHQTVAPILDALWYRTDEAGDAWFILEMTMPEGAVRDFGAPAQLTTQVHVQAGAPEIDLVFQWFRKKACRIPEASWLSFLPRSGHRPAWAFRKMGSWISPTQVVWNGNRKLHALEEARYRDDRGGMTIVPLDSPLAAPGERSLLDFNNRQPLRTKGVHFNLHNNVWGTNFPMWYEEDGRFRFTINVGDVTL</sequence>
<dbReference type="SUPFAM" id="SSF88713">
    <property type="entry name" value="Glycoside hydrolase/deacetylase"/>
    <property type="match status" value="1"/>
</dbReference>
<dbReference type="STRING" id="159291.SAMN05920897_103182"/>
<dbReference type="InterPro" id="IPR032482">
    <property type="entry name" value="DUF5054"/>
</dbReference>
<protein>
    <recommendedName>
        <fullName evidence="3">Glycosyl hydrolases family 38 N-terminal domain-containing protein</fullName>
    </recommendedName>
</protein>